<protein>
    <recommendedName>
        <fullName evidence="2">CHAT domain-containing protein</fullName>
    </recommendedName>
</protein>
<dbReference type="PANTHER" id="PTHR47691">
    <property type="entry name" value="REGULATOR-RELATED"/>
    <property type="match status" value="1"/>
</dbReference>
<feature type="compositionally biased region" description="Polar residues" evidence="1">
    <location>
        <begin position="1375"/>
        <end position="1390"/>
    </location>
</feature>
<gene>
    <name evidence="3" type="ORF">ECRASSUSDP1_LOCUS17240</name>
</gene>
<feature type="compositionally biased region" description="Basic and acidic residues" evidence="1">
    <location>
        <begin position="1290"/>
        <end position="1302"/>
    </location>
</feature>
<organism evidence="3 4">
    <name type="scientific">Euplotes crassus</name>
    <dbReference type="NCBI Taxonomy" id="5936"/>
    <lineage>
        <taxon>Eukaryota</taxon>
        <taxon>Sar</taxon>
        <taxon>Alveolata</taxon>
        <taxon>Ciliophora</taxon>
        <taxon>Intramacronucleata</taxon>
        <taxon>Spirotrichea</taxon>
        <taxon>Hypotrichia</taxon>
        <taxon>Euplotida</taxon>
        <taxon>Euplotidae</taxon>
        <taxon>Moneuplotes</taxon>
    </lineage>
</organism>
<keyword evidence="4" id="KW-1185">Reference proteome</keyword>
<evidence type="ECO:0000313" key="3">
    <source>
        <dbReference type="EMBL" id="CAI2375874.1"/>
    </source>
</evidence>
<evidence type="ECO:0000259" key="2">
    <source>
        <dbReference type="Pfam" id="PF12770"/>
    </source>
</evidence>
<name>A0AAD2CZY3_EUPCR</name>
<reference evidence="3" key="1">
    <citation type="submission" date="2023-07" db="EMBL/GenBank/DDBJ databases">
        <authorList>
            <consortium name="AG Swart"/>
            <person name="Singh M."/>
            <person name="Singh A."/>
            <person name="Seah K."/>
            <person name="Emmerich C."/>
        </authorList>
    </citation>
    <scope>NUCLEOTIDE SEQUENCE</scope>
    <source>
        <strain evidence="3">DP1</strain>
    </source>
</reference>
<dbReference type="InterPro" id="IPR027417">
    <property type="entry name" value="P-loop_NTPase"/>
</dbReference>
<feature type="compositionally biased region" description="Basic and acidic residues" evidence="1">
    <location>
        <begin position="934"/>
        <end position="956"/>
    </location>
</feature>
<feature type="region of interest" description="Disordered" evidence="1">
    <location>
        <begin position="923"/>
        <end position="956"/>
    </location>
</feature>
<dbReference type="InterPro" id="IPR024983">
    <property type="entry name" value="CHAT_dom"/>
</dbReference>
<feature type="compositionally biased region" description="Basic residues" evidence="1">
    <location>
        <begin position="1400"/>
        <end position="1409"/>
    </location>
</feature>
<dbReference type="EMBL" id="CAMPGE010017382">
    <property type="protein sequence ID" value="CAI2375874.1"/>
    <property type="molecule type" value="Genomic_DNA"/>
</dbReference>
<feature type="region of interest" description="Disordered" evidence="1">
    <location>
        <begin position="824"/>
        <end position="872"/>
    </location>
</feature>
<dbReference type="Proteomes" id="UP001295684">
    <property type="component" value="Unassembled WGS sequence"/>
</dbReference>
<feature type="domain" description="CHAT" evidence="2">
    <location>
        <begin position="4"/>
        <end position="137"/>
    </location>
</feature>
<comment type="caution">
    <text evidence="3">The sequence shown here is derived from an EMBL/GenBank/DDBJ whole genome shotgun (WGS) entry which is preliminary data.</text>
</comment>
<dbReference type="Gene3D" id="3.40.50.300">
    <property type="entry name" value="P-loop containing nucleotide triphosphate hydrolases"/>
    <property type="match status" value="1"/>
</dbReference>
<dbReference type="SUPFAM" id="SSF52540">
    <property type="entry name" value="P-loop containing nucleoside triphosphate hydrolases"/>
    <property type="match status" value="1"/>
</dbReference>
<evidence type="ECO:0000313" key="4">
    <source>
        <dbReference type="Proteomes" id="UP001295684"/>
    </source>
</evidence>
<feature type="compositionally biased region" description="Polar residues" evidence="1">
    <location>
        <begin position="1415"/>
        <end position="1434"/>
    </location>
</feature>
<feature type="compositionally biased region" description="Polar residues" evidence="1">
    <location>
        <begin position="1340"/>
        <end position="1358"/>
    </location>
</feature>
<evidence type="ECO:0000256" key="1">
    <source>
        <dbReference type="SAM" id="MobiDB-lite"/>
    </source>
</evidence>
<feature type="compositionally biased region" description="Acidic residues" evidence="1">
    <location>
        <begin position="839"/>
        <end position="849"/>
    </location>
</feature>
<feature type="region of interest" description="Disordered" evidence="1">
    <location>
        <begin position="758"/>
        <end position="802"/>
    </location>
</feature>
<sequence length="1520" mass="174849">MQNLANVLVVKPKILHFSGHGKRGAGEGENDFLVLEKENFENDNLTGKMIKELFAQNKEKDDMIKVAVVLSCESQKVGEVFENAGIGHVICIRRECEVDDHACLEFVKTFYNSLLIGKKCSVCEAFEQAKAAVKHKMKATEANKFLCLSDHRNKVNQCRTVFQLDLGDSHNLSVKPKIEALPNRERTLIGREQIIVRVMKEFENNQRCVWFTGDHGIGKSAIAKEIAHLFYDRNYCRDGVLYLALKEVDNIESYIDTLFKTMKHSLKDLKMINDLNSYTNASPETIYHACLSSISNFEVLVILDDCASLMASVGLKIIDDFSKKVQNSKIILTSKIKEKMSLSRDGRLELLYSKEISIGKLPDYCIYCLIQPVKKDRLTFERECRELCKTTSHVDEKNKCKNFLEHKLIKLLKGNPLCALLVSSNADDTSISEIYRQVEKSAMNKKDINLVMAWNISLKYISDKSTAILECLNHLSLCPDGLGNTDLIQISPKWNEKWINILKKKSMITEKEIYEEEYTMKKDLSRSRSKRKSKSIRKSRVDNDVLEIVYKMEPKFREYVAATLTPKSSKKYDENIVKFMNSKMEELLHASNREIGLLEIYEENLWEILERLRKEVAKKGGIQLLNHSITKDQKKINEKQFCRQISRLNTFAGEKRKKPKADISITKLFAMKKFKMMEEPTLEELCFTGKYENTDTEPQDSKIGMDKNNSSQRGIGGSLFCSGIINSPRSRMQQSQKITKFMVNKIIGLNMEKIEEEKDHLGDSTPKPANLSKWKSTGDNIPKLIFPNKQSSGPPLYPQDPKNKRIEASFQGLDQNNKIEEEKELQSFEYSSSDQLEGGSEEAEGEEDFSSFGERTCNSRQDNKEEDNHMAMSPVNHENFNRASKRYIETGKRTDAKYLDQAKSVMKSENTDNCDNTKMKQKALKKTPLDTLNEEQHSEVSRDDRSMETDSDLKSMEEKEQFLKKYDRNASLISNKDTLGRISTHNEKAKSTLSNKRISREAKELKIHDKFVILFATLLLRSERINDSFDVCNIYGRKLLQDNELTRANIYKILALTCLETGTDGSTPKALKHCDKAMQKFKNIQCLEGKVCCMLIKILIMQLLKYDNDSDYSDEENSFDSDENNTDTAISKRIAKLISETTSILPTLNTYFSEYHCERISEELNKSEEEKRPYHLTSIPSLQKFVRNPILKYKCQEVHSKPSKPSKPIRNNTKKSGGFISDEKIDYLLNNIGSKFDHVFQKLDTALFRLDKVETTVMRDTKEYPTFEAPPHPHHNTQKMIQAFPLNQGKRNEKRERNDRRKSGSQSRMQKNSGIPKEKISEQYRINIEVPQKAKKQRRQSINLNTSNQQQYFNSNKNFEARNKGNSSKRRNSERQYNPSKFSAVNTNSKIIEKSDSVKNTKRRARKSQRASIEPLQSDTLLQTSKPHKQSSQWRKSRKISQEKERLYSSLSTNLAKHPTLKQPSLQLPYSFTLPPPGTTHPTPKSTYCSKPGFSYTSQYTCPTFTNLNRSGLSKFYSQK</sequence>
<feature type="region of interest" description="Disordered" evidence="1">
    <location>
        <begin position="1283"/>
        <end position="1486"/>
    </location>
</feature>
<dbReference type="PANTHER" id="PTHR47691:SF3">
    <property type="entry name" value="HTH-TYPE TRANSCRIPTIONAL REGULATOR RV0890C-RELATED"/>
    <property type="match status" value="1"/>
</dbReference>
<feature type="compositionally biased region" description="Polar residues" evidence="1">
    <location>
        <begin position="1304"/>
        <end position="1313"/>
    </location>
</feature>
<accession>A0AAD2CZY3</accession>
<proteinExistence type="predicted"/>
<dbReference type="Pfam" id="PF12770">
    <property type="entry name" value="CHAT"/>
    <property type="match status" value="1"/>
</dbReference>